<evidence type="ECO:0000256" key="1">
    <source>
        <dbReference type="ARBA" id="ARBA00007452"/>
    </source>
</evidence>
<comment type="function">
    <text evidence="7">Involved in DNA repair and RecF pathway recombination.</text>
</comment>
<feature type="domain" description="DNA replication/recombination mediator RecO N-terminal" evidence="8">
    <location>
        <begin position="1"/>
        <end position="81"/>
    </location>
</feature>
<dbReference type="InterPro" id="IPR022572">
    <property type="entry name" value="DNA_rep/recomb_RecO_N"/>
</dbReference>
<dbReference type="RefSeq" id="WP_013163536.1">
    <property type="nucleotide sequence ID" value="NC_014216.1"/>
</dbReference>
<dbReference type="Pfam" id="PF11967">
    <property type="entry name" value="RecO_N"/>
    <property type="match status" value="1"/>
</dbReference>
<organism evidence="9 10">
    <name type="scientific">Desulfurivibrio alkaliphilus (strain DSM 19089 / UNIQEM U267 / AHT2)</name>
    <dbReference type="NCBI Taxonomy" id="589865"/>
    <lineage>
        <taxon>Bacteria</taxon>
        <taxon>Pseudomonadati</taxon>
        <taxon>Thermodesulfobacteriota</taxon>
        <taxon>Desulfobulbia</taxon>
        <taxon>Desulfobulbales</taxon>
        <taxon>Desulfobulbaceae</taxon>
        <taxon>Desulfurivibrio</taxon>
    </lineage>
</organism>
<dbReference type="GO" id="GO:0006302">
    <property type="term" value="P:double-strand break repair"/>
    <property type="evidence" value="ECO:0007669"/>
    <property type="project" value="TreeGrafter"/>
</dbReference>
<protein>
    <recommendedName>
        <fullName evidence="2 7">DNA repair protein RecO</fullName>
    </recommendedName>
    <alternativeName>
        <fullName evidence="6 7">Recombination protein O</fullName>
    </alternativeName>
</protein>
<evidence type="ECO:0000313" key="10">
    <source>
        <dbReference type="Proteomes" id="UP000001508"/>
    </source>
</evidence>
<dbReference type="SUPFAM" id="SSF50249">
    <property type="entry name" value="Nucleic acid-binding proteins"/>
    <property type="match status" value="1"/>
</dbReference>
<evidence type="ECO:0000256" key="7">
    <source>
        <dbReference type="HAMAP-Rule" id="MF_00201"/>
    </source>
</evidence>
<gene>
    <name evidence="7" type="primary">recO</name>
    <name evidence="9" type="ordered locus">DaAHT2_1313</name>
</gene>
<dbReference type="HAMAP" id="MF_00201">
    <property type="entry name" value="RecO"/>
    <property type="match status" value="1"/>
</dbReference>
<dbReference type="InterPro" id="IPR042242">
    <property type="entry name" value="RecO_C"/>
</dbReference>
<dbReference type="GO" id="GO:0043590">
    <property type="term" value="C:bacterial nucleoid"/>
    <property type="evidence" value="ECO:0007669"/>
    <property type="project" value="TreeGrafter"/>
</dbReference>
<dbReference type="Pfam" id="PF02565">
    <property type="entry name" value="RecO_C"/>
    <property type="match status" value="1"/>
</dbReference>
<proteinExistence type="inferred from homology"/>
<keyword evidence="10" id="KW-1185">Reference proteome</keyword>
<comment type="similarity">
    <text evidence="1 7">Belongs to the RecO family.</text>
</comment>
<dbReference type="AlphaFoldDB" id="D6Z383"/>
<dbReference type="NCBIfam" id="TIGR00613">
    <property type="entry name" value="reco"/>
    <property type="match status" value="1"/>
</dbReference>
<sequence length="269" mass="29890">MTLQHTRAVILAVRSHGEADKIVTFCGRETGKRNGIAKGAQRSRIRFVNKLELFSLLELSYEEGRSSGLVRIDQAELLEPFAAIRGDYLKYAAASLVGELLQAWLEEADPDPQLFSLLLWVLQTIAGDATKDRNPSRNIMAAVVFFELKLLDLLGYRPGLEACRQCHGTALPAGESYHFSLAGGGLICPACNRQRASRHNLLPLSLATAKILAKAQELANEKLSRLRLPPTSGREAMNFLHHYSRHLLQRDIHSRTCLQNLLNDTGRTP</sequence>
<evidence type="ECO:0000256" key="4">
    <source>
        <dbReference type="ARBA" id="ARBA00023172"/>
    </source>
</evidence>
<dbReference type="Proteomes" id="UP000001508">
    <property type="component" value="Chromosome"/>
</dbReference>
<evidence type="ECO:0000256" key="6">
    <source>
        <dbReference type="ARBA" id="ARBA00033409"/>
    </source>
</evidence>
<dbReference type="OrthoDB" id="9780797at2"/>
<keyword evidence="5 7" id="KW-0234">DNA repair</keyword>
<dbReference type="PANTHER" id="PTHR33991">
    <property type="entry name" value="DNA REPAIR PROTEIN RECO"/>
    <property type="match status" value="1"/>
</dbReference>
<reference evidence="10" key="1">
    <citation type="submission" date="2010-02" db="EMBL/GenBank/DDBJ databases">
        <title>Complete sequence of Desulfurivibrio alkaliphilus AHT2.</title>
        <authorList>
            <consortium name="US DOE Joint Genome Institute"/>
            <person name="Pitluck S."/>
            <person name="Chertkov O."/>
            <person name="Detter J.C."/>
            <person name="Han C."/>
            <person name="Tapia R."/>
            <person name="Larimer F."/>
            <person name="Land M."/>
            <person name="Hauser L."/>
            <person name="Kyrpides N."/>
            <person name="Mikhailova N."/>
            <person name="Sorokin D.Y."/>
            <person name="Muyzer G."/>
            <person name="Woyke T."/>
        </authorList>
    </citation>
    <scope>NUCLEOTIDE SEQUENCE [LARGE SCALE GENOMIC DNA]</scope>
    <source>
        <strain evidence="10">DSM 19089 / UNIQEM U267 / AHT2</strain>
    </source>
</reference>
<dbReference type="KEGG" id="dak:DaAHT2_1313"/>
<evidence type="ECO:0000256" key="3">
    <source>
        <dbReference type="ARBA" id="ARBA00022763"/>
    </source>
</evidence>
<name>D6Z383_DESAT</name>
<keyword evidence="3 7" id="KW-0227">DNA damage</keyword>
<evidence type="ECO:0000256" key="5">
    <source>
        <dbReference type="ARBA" id="ARBA00023204"/>
    </source>
</evidence>
<keyword evidence="4 7" id="KW-0233">DNA recombination</keyword>
<dbReference type="InterPro" id="IPR037278">
    <property type="entry name" value="ARFGAP/RecO"/>
</dbReference>
<dbReference type="InterPro" id="IPR012340">
    <property type="entry name" value="NA-bd_OB-fold"/>
</dbReference>
<dbReference type="Gene3D" id="2.40.50.140">
    <property type="entry name" value="Nucleic acid-binding proteins"/>
    <property type="match status" value="1"/>
</dbReference>
<evidence type="ECO:0000259" key="8">
    <source>
        <dbReference type="Pfam" id="PF11967"/>
    </source>
</evidence>
<dbReference type="GO" id="GO:0006310">
    <property type="term" value="P:DNA recombination"/>
    <property type="evidence" value="ECO:0007669"/>
    <property type="project" value="UniProtKB-UniRule"/>
</dbReference>
<dbReference type="Gene3D" id="1.20.1440.120">
    <property type="entry name" value="Recombination protein O, C-terminal domain"/>
    <property type="match status" value="1"/>
</dbReference>
<dbReference type="eggNOG" id="COG1381">
    <property type="taxonomic scope" value="Bacteria"/>
</dbReference>
<dbReference type="HOGENOM" id="CLU_066632_2_1_7"/>
<dbReference type="PANTHER" id="PTHR33991:SF1">
    <property type="entry name" value="DNA REPAIR PROTEIN RECO"/>
    <property type="match status" value="1"/>
</dbReference>
<dbReference type="InParanoid" id="D6Z383"/>
<evidence type="ECO:0000256" key="2">
    <source>
        <dbReference type="ARBA" id="ARBA00021310"/>
    </source>
</evidence>
<dbReference type="InterPro" id="IPR003717">
    <property type="entry name" value="RecO"/>
</dbReference>
<dbReference type="EMBL" id="CP001940">
    <property type="protein sequence ID" value="ADH86008.1"/>
    <property type="molecule type" value="Genomic_DNA"/>
</dbReference>
<dbReference type="SUPFAM" id="SSF57863">
    <property type="entry name" value="ArfGap/RecO-like zinc finger"/>
    <property type="match status" value="1"/>
</dbReference>
<evidence type="ECO:0000313" key="9">
    <source>
        <dbReference type="EMBL" id="ADH86008.1"/>
    </source>
</evidence>
<dbReference type="STRING" id="589865.DaAHT2_1313"/>
<accession>D6Z383</accession>